<dbReference type="SUPFAM" id="SSF53146">
    <property type="entry name" value="Nitrogenase accessory factor-like"/>
    <property type="match status" value="1"/>
</dbReference>
<protein>
    <submittedName>
        <fullName evidence="2">MTH1175-like domain family protein</fullName>
    </submittedName>
</protein>
<name>M5DYJ7_9FIRM</name>
<proteinExistence type="predicted"/>
<evidence type="ECO:0000259" key="1">
    <source>
        <dbReference type="Pfam" id="PF02579"/>
    </source>
</evidence>
<dbReference type="PANTHER" id="PTHR42983">
    <property type="entry name" value="DINITROGENASE IRON-MOLYBDENUM COFACTOR PROTEIN-RELATED"/>
    <property type="match status" value="1"/>
</dbReference>
<dbReference type="Gene3D" id="3.30.420.130">
    <property type="entry name" value="Dinitrogenase iron-molybdenum cofactor biosynthesis domain"/>
    <property type="match status" value="1"/>
</dbReference>
<dbReference type="AlphaFoldDB" id="M5DYJ7"/>
<organism evidence="2 3">
    <name type="scientific">Halanaerobium saccharolyticum subsp. saccharolyticum DSM 6643</name>
    <dbReference type="NCBI Taxonomy" id="1293054"/>
    <lineage>
        <taxon>Bacteria</taxon>
        <taxon>Bacillati</taxon>
        <taxon>Bacillota</taxon>
        <taxon>Clostridia</taxon>
        <taxon>Halanaerobiales</taxon>
        <taxon>Halanaerobiaceae</taxon>
        <taxon>Halanaerobium</taxon>
    </lineage>
</organism>
<dbReference type="InterPro" id="IPR033913">
    <property type="entry name" value="MTH1175_dom"/>
</dbReference>
<dbReference type="OrthoDB" id="280278at2"/>
<dbReference type="Proteomes" id="UP000012063">
    <property type="component" value="Unassembled WGS sequence"/>
</dbReference>
<evidence type="ECO:0000313" key="3">
    <source>
        <dbReference type="Proteomes" id="UP000012063"/>
    </source>
</evidence>
<comment type="caution">
    <text evidence="2">The sequence shown here is derived from an EMBL/GenBank/DDBJ whole genome shotgun (WGS) entry which is preliminary data.</text>
</comment>
<dbReference type="eggNOG" id="COG1433">
    <property type="taxonomic scope" value="Bacteria"/>
</dbReference>
<dbReference type="PANTHER" id="PTHR42983:SF1">
    <property type="entry name" value="IRON-MOLYBDENUM PROTEIN"/>
    <property type="match status" value="1"/>
</dbReference>
<dbReference type="InParanoid" id="M5DYJ7"/>
<dbReference type="CDD" id="cd00851">
    <property type="entry name" value="MTH1175"/>
    <property type="match status" value="1"/>
</dbReference>
<gene>
    <name evidence="2" type="ORF">HSACCH_00363</name>
</gene>
<dbReference type="EMBL" id="CAUI01000005">
    <property type="protein sequence ID" value="CCU78048.1"/>
    <property type="molecule type" value="Genomic_DNA"/>
</dbReference>
<reference evidence="3" key="1">
    <citation type="journal article" date="2013" name="Genome Announc.">
        <title>Genome Sequence of Halanaerobium saccharolyticum subsp. saccharolyticum Strain DSM 6643T, a Halophilic Hydrogen-Producing Bacterium.</title>
        <authorList>
            <person name="Kivisto A."/>
            <person name="Larjo A."/>
            <person name="Ciranna A."/>
            <person name="Santala V."/>
            <person name="Roos C."/>
            <person name="Karp M."/>
        </authorList>
    </citation>
    <scope>NUCLEOTIDE SEQUENCE [LARGE SCALE GENOMIC DNA]</scope>
    <source>
        <strain evidence="3">DSM 6643</strain>
    </source>
</reference>
<sequence length="115" mass="12398">MKKIAVPVQGNNVSAHFGHAPHFKIFSVENNSINKEEVLENPGHQPGLLPKLLNEAGADVIIASGMGQKAITLFKNNEIQVVCGASGEAKTAVENYLRDQLDTSENACSHEDHSH</sequence>
<accession>M5DYJ7</accession>
<dbReference type="Pfam" id="PF02579">
    <property type="entry name" value="Nitro_FeMo-Co"/>
    <property type="match status" value="1"/>
</dbReference>
<dbReference type="InterPro" id="IPR036105">
    <property type="entry name" value="DiNase_FeMo-co_biosyn_sf"/>
</dbReference>
<dbReference type="STRING" id="1293054.HSACCH_00363"/>
<feature type="domain" description="Dinitrogenase iron-molybdenum cofactor biosynthesis" evidence="1">
    <location>
        <begin position="10"/>
        <end position="97"/>
    </location>
</feature>
<dbReference type="RefSeq" id="WP_005487398.1">
    <property type="nucleotide sequence ID" value="NZ_CAUI01000005.1"/>
</dbReference>
<evidence type="ECO:0000313" key="2">
    <source>
        <dbReference type="EMBL" id="CCU78048.1"/>
    </source>
</evidence>
<keyword evidence="3" id="KW-1185">Reference proteome</keyword>
<dbReference type="InterPro" id="IPR003731">
    <property type="entry name" value="Di-Nase_FeMo-co_biosynth"/>
</dbReference>